<sequence>MLSARCGPCVLHEVDEEACCRSNEDLMTCIVPTKALSLCHVDDALLSLPPSGMRGQPASQEEALSLGHVDDALLSLPPSETRSQPPLQVHDTVVEGCEQHHHKGLPVVTAQTSPFRHVDVSQASGSMSQPPNELGKRRGSRLSIALLWKASHHGTSCQMRANSCPGNPGSTQLQAPQASIAGPLEGKHSSGQNAGRTSRGQSYSASHQSSSFELLRSKSSPAFQRSPLPRDAIIGDGLAEAHHQAWINPSSALKEPNTR</sequence>
<keyword evidence="3" id="KW-1185">Reference proteome</keyword>
<evidence type="ECO:0008006" key="4">
    <source>
        <dbReference type="Google" id="ProtNLM"/>
    </source>
</evidence>
<gene>
    <name evidence="2" type="ORF">DUNSADRAFT_13690</name>
</gene>
<accession>A0ABQ7G8V9</accession>
<evidence type="ECO:0000313" key="3">
    <source>
        <dbReference type="Proteomes" id="UP000815325"/>
    </source>
</evidence>
<name>A0ABQ7G8V9_DUNSA</name>
<dbReference type="Proteomes" id="UP000815325">
    <property type="component" value="Unassembled WGS sequence"/>
</dbReference>
<organism evidence="2 3">
    <name type="scientific">Dunaliella salina</name>
    <name type="common">Green alga</name>
    <name type="synonym">Protococcus salinus</name>
    <dbReference type="NCBI Taxonomy" id="3046"/>
    <lineage>
        <taxon>Eukaryota</taxon>
        <taxon>Viridiplantae</taxon>
        <taxon>Chlorophyta</taxon>
        <taxon>core chlorophytes</taxon>
        <taxon>Chlorophyceae</taxon>
        <taxon>CS clade</taxon>
        <taxon>Chlamydomonadales</taxon>
        <taxon>Dunaliellaceae</taxon>
        <taxon>Dunaliella</taxon>
    </lineage>
</organism>
<dbReference type="EMBL" id="MU069984">
    <property type="protein sequence ID" value="KAF5831021.1"/>
    <property type="molecule type" value="Genomic_DNA"/>
</dbReference>
<feature type="region of interest" description="Disordered" evidence="1">
    <location>
        <begin position="156"/>
        <end position="175"/>
    </location>
</feature>
<comment type="caution">
    <text evidence="2">The sequence shown here is derived from an EMBL/GenBank/DDBJ whole genome shotgun (WGS) entry which is preliminary data.</text>
</comment>
<reference evidence="2" key="1">
    <citation type="submission" date="2017-08" db="EMBL/GenBank/DDBJ databases">
        <authorList>
            <person name="Polle J.E."/>
            <person name="Barry K."/>
            <person name="Cushman J."/>
            <person name="Schmutz J."/>
            <person name="Tran D."/>
            <person name="Hathwaick L.T."/>
            <person name="Yim W.C."/>
            <person name="Jenkins J."/>
            <person name="Mckie-Krisberg Z.M."/>
            <person name="Prochnik S."/>
            <person name="Lindquist E."/>
            <person name="Dockter R.B."/>
            <person name="Adam C."/>
            <person name="Molina H."/>
            <person name="Bunkerborg J."/>
            <person name="Jin E."/>
            <person name="Buchheim M."/>
            <person name="Magnuson J."/>
        </authorList>
    </citation>
    <scope>NUCLEOTIDE SEQUENCE</scope>
    <source>
        <strain evidence="2">CCAP 19/18</strain>
    </source>
</reference>
<proteinExistence type="predicted"/>
<protein>
    <recommendedName>
        <fullName evidence="4">Encoded protein</fullName>
    </recommendedName>
</protein>
<evidence type="ECO:0000256" key="1">
    <source>
        <dbReference type="SAM" id="MobiDB-lite"/>
    </source>
</evidence>
<feature type="region of interest" description="Disordered" evidence="1">
    <location>
        <begin position="181"/>
        <end position="229"/>
    </location>
</feature>
<feature type="compositionally biased region" description="Low complexity" evidence="1">
    <location>
        <begin position="198"/>
        <end position="220"/>
    </location>
</feature>
<evidence type="ECO:0000313" key="2">
    <source>
        <dbReference type="EMBL" id="KAF5831021.1"/>
    </source>
</evidence>